<gene>
    <name evidence="2" type="ORF">CO173_02900</name>
</gene>
<feature type="transmembrane region" description="Helical" evidence="1">
    <location>
        <begin position="76"/>
        <end position="100"/>
    </location>
</feature>
<name>A0A2M7XFQ3_9BACT</name>
<feature type="transmembrane region" description="Helical" evidence="1">
    <location>
        <begin position="112"/>
        <end position="134"/>
    </location>
</feature>
<dbReference type="Proteomes" id="UP000231263">
    <property type="component" value="Unassembled WGS sequence"/>
</dbReference>
<feature type="transmembrane region" description="Helical" evidence="1">
    <location>
        <begin position="47"/>
        <end position="70"/>
    </location>
</feature>
<reference evidence="3" key="1">
    <citation type="submission" date="2017-09" db="EMBL/GenBank/DDBJ databases">
        <title>Depth-based differentiation of microbial function through sediment-hosted aquifers and enrichment of novel symbionts in the deep terrestrial subsurface.</title>
        <authorList>
            <person name="Probst A.J."/>
            <person name="Ladd B."/>
            <person name="Jarett J.K."/>
            <person name="Geller-Mcgrath D.E."/>
            <person name="Sieber C.M.K."/>
            <person name="Emerson J.B."/>
            <person name="Anantharaman K."/>
            <person name="Thomas B.C."/>
            <person name="Malmstrom R."/>
            <person name="Stieglmeier M."/>
            <person name="Klingl A."/>
            <person name="Woyke T."/>
            <person name="Ryan C.M."/>
            <person name="Banfield J.F."/>
        </authorList>
    </citation>
    <scope>NUCLEOTIDE SEQUENCE [LARGE SCALE GENOMIC DNA]</scope>
</reference>
<dbReference type="AlphaFoldDB" id="A0A2M7XFQ3"/>
<keyword evidence="1" id="KW-0812">Transmembrane</keyword>
<evidence type="ECO:0000313" key="2">
    <source>
        <dbReference type="EMBL" id="PJA46691.1"/>
    </source>
</evidence>
<sequence length="245" mass="27597">MIIAITTIASFGILIYSHTPIGLPLLFTVLASPMLFARLLKWEWQLASFWVFLGIPLFFLVSSIFFFLFLEVEAVKIALGVFVTFGIWLFAENVFAFYHLPSTYQAYALEYLSLVLFVVSGFFFTSGAYAVQIFLQLPVWVPALAVFWVVLFSSTAVFWVSKVSSSVSNLFAFSGALLMTELYIALAMLPTSFITSAAAFSVFLYLYLGLTRVHVLEKISKKVLMRYLRTAVILLAIIFASARWI</sequence>
<feature type="transmembrane region" description="Helical" evidence="1">
    <location>
        <begin position="193"/>
        <end position="215"/>
    </location>
</feature>
<evidence type="ECO:0000313" key="3">
    <source>
        <dbReference type="Proteomes" id="UP000231263"/>
    </source>
</evidence>
<proteinExistence type="predicted"/>
<feature type="transmembrane region" description="Helical" evidence="1">
    <location>
        <begin position="227"/>
        <end position="244"/>
    </location>
</feature>
<evidence type="ECO:0000256" key="1">
    <source>
        <dbReference type="SAM" id="Phobius"/>
    </source>
</evidence>
<accession>A0A2M7XFQ3</accession>
<feature type="transmembrane region" description="Helical" evidence="1">
    <location>
        <begin position="140"/>
        <end position="160"/>
    </location>
</feature>
<organism evidence="2 3">
    <name type="scientific">Candidatus Uhrbacteria bacterium CG_4_9_14_3_um_filter_41_35</name>
    <dbReference type="NCBI Taxonomy" id="1975034"/>
    <lineage>
        <taxon>Bacteria</taxon>
        <taxon>Candidatus Uhriibacteriota</taxon>
    </lineage>
</organism>
<feature type="transmembrane region" description="Helical" evidence="1">
    <location>
        <begin position="21"/>
        <end position="40"/>
    </location>
</feature>
<keyword evidence="1" id="KW-0472">Membrane</keyword>
<comment type="caution">
    <text evidence="2">The sequence shown here is derived from an EMBL/GenBank/DDBJ whole genome shotgun (WGS) entry which is preliminary data.</text>
</comment>
<protein>
    <submittedName>
        <fullName evidence="2">Uncharacterized protein</fullName>
    </submittedName>
</protein>
<keyword evidence="1" id="KW-1133">Transmembrane helix</keyword>
<feature type="transmembrane region" description="Helical" evidence="1">
    <location>
        <begin position="167"/>
        <end position="187"/>
    </location>
</feature>
<dbReference type="EMBL" id="PFWT01000009">
    <property type="protein sequence ID" value="PJA46691.1"/>
    <property type="molecule type" value="Genomic_DNA"/>
</dbReference>